<dbReference type="RefSeq" id="WP_267656644.1">
    <property type="nucleotide sequence ID" value="NZ_JAOVZR010000004.1"/>
</dbReference>
<evidence type="ECO:0008006" key="3">
    <source>
        <dbReference type="Google" id="ProtNLM"/>
    </source>
</evidence>
<protein>
    <recommendedName>
        <fullName evidence="3">Phage protein</fullName>
    </recommendedName>
</protein>
<proteinExistence type="predicted"/>
<organism evidence="1 2">
    <name type="scientific">Hoeflea algicola</name>
    <dbReference type="NCBI Taxonomy" id="2983763"/>
    <lineage>
        <taxon>Bacteria</taxon>
        <taxon>Pseudomonadati</taxon>
        <taxon>Pseudomonadota</taxon>
        <taxon>Alphaproteobacteria</taxon>
        <taxon>Hyphomicrobiales</taxon>
        <taxon>Rhizobiaceae</taxon>
        <taxon>Hoeflea</taxon>
    </lineage>
</organism>
<reference evidence="1" key="1">
    <citation type="submission" date="2022-10" db="EMBL/GenBank/DDBJ databases">
        <title>Hoeflea sp. G2-23, isolated from marine algae.</title>
        <authorList>
            <person name="Kristyanto S."/>
            <person name="Kim J.M."/>
            <person name="Jeon C.O."/>
        </authorList>
    </citation>
    <scope>NUCLEOTIDE SEQUENCE</scope>
    <source>
        <strain evidence="1">G2-23</strain>
    </source>
</reference>
<sequence length="114" mass="12439">MIDQFNPAVCGVCARAALGHGYAPKNASKILWVCDDPKCIQAAKAVYVMKQDQFTRIESRAAAKGGDAGIELLETIGKTDFAQLTIDEWSEFRRRIIGGYRTALANDMSGKVTL</sequence>
<accession>A0ABT3ZH11</accession>
<keyword evidence="2" id="KW-1185">Reference proteome</keyword>
<comment type="caution">
    <text evidence="1">The sequence shown here is derived from an EMBL/GenBank/DDBJ whole genome shotgun (WGS) entry which is preliminary data.</text>
</comment>
<evidence type="ECO:0000313" key="2">
    <source>
        <dbReference type="Proteomes" id="UP001073227"/>
    </source>
</evidence>
<dbReference type="EMBL" id="JAOVZR010000004">
    <property type="protein sequence ID" value="MCY0150901.1"/>
    <property type="molecule type" value="Genomic_DNA"/>
</dbReference>
<evidence type="ECO:0000313" key="1">
    <source>
        <dbReference type="EMBL" id="MCY0150901.1"/>
    </source>
</evidence>
<gene>
    <name evidence="1" type="ORF">OEG84_25175</name>
</gene>
<name>A0ABT3ZH11_9HYPH</name>
<dbReference type="Proteomes" id="UP001073227">
    <property type="component" value="Unassembled WGS sequence"/>
</dbReference>